<evidence type="ECO:0000313" key="2">
    <source>
        <dbReference type="Proteomes" id="UP000677913"/>
    </source>
</evidence>
<name>A0A8J7WK66_9ACTN</name>
<sequence length="101" mass="10967">MYLINSRLTAEDSCISADDLRRLLTDIADPGDCLEHLYAETDPREARLALFLCHPDLAAAESAAAQLCMRALKTCPELRGWSMQYCGAGVVPGAEKILLGV</sequence>
<dbReference type="EMBL" id="JAGSXH010000034">
    <property type="protein sequence ID" value="MBS2963776.1"/>
    <property type="molecule type" value="Genomic_DNA"/>
</dbReference>
<dbReference type="Proteomes" id="UP000677913">
    <property type="component" value="Unassembled WGS sequence"/>
</dbReference>
<keyword evidence="2" id="KW-1185">Reference proteome</keyword>
<organism evidence="1 2">
    <name type="scientific">Actinocrinis puniceicyclus</name>
    <dbReference type="NCBI Taxonomy" id="977794"/>
    <lineage>
        <taxon>Bacteria</taxon>
        <taxon>Bacillati</taxon>
        <taxon>Actinomycetota</taxon>
        <taxon>Actinomycetes</taxon>
        <taxon>Catenulisporales</taxon>
        <taxon>Actinospicaceae</taxon>
        <taxon>Actinocrinis</taxon>
    </lineage>
</organism>
<proteinExistence type="predicted"/>
<protein>
    <submittedName>
        <fullName evidence="1">Uncharacterized protein</fullName>
    </submittedName>
</protein>
<evidence type="ECO:0000313" key="1">
    <source>
        <dbReference type="EMBL" id="MBS2963776.1"/>
    </source>
</evidence>
<dbReference type="AlphaFoldDB" id="A0A8J7WK66"/>
<comment type="caution">
    <text evidence="1">The sequence shown here is derived from an EMBL/GenBank/DDBJ whole genome shotgun (WGS) entry which is preliminary data.</text>
</comment>
<gene>
    <name evidence="1" type="ORF">KGA66_12000</name>
</gene>
<reference evidence="1" key="1">
    <citation type="submission" date="2021-04" db="EMBL/GenBank/DDBJ databases">
        <title>Genome based classification of Actinospica acidithermotolerans sp. nov., an actinobacterium isolated from an Indonesian hot spring.</title>
        <authorList>
            <person name="Kusuma A.B."/>
            <person name="Putra K.E."/>
            <person name="Nafisah S."/>
            <person name="Loh J."/>
            <person name="Nouioui I."/>
            <person name="Goodfellow M."/>
        </authorList>
    </citation>
    <scope>NUCLEOTIDE SEQUENCE</scope>
    <source>
        <strain evidence="1">DSM 45618</strain>
    </source>
</reference>
<accession>A0A8J7WK66</accession>
<dbReference type="RefSeq" id="WP_211467782.1">
    <property type="nucleotide sequence ID" value="NZ_JAGSXH010000034.1"/>
</dbReference>